<sequence length="165" mass="18230">MLQRVPESLRRLGTCDAVFFVDHKKWDALEAQPSRSLCIRPNLVSECLAGDDATRFFGVDAELPSKLDQGIDITQRLTLAEVSPEQALLHPRLYAKRACEVDQPGCIERVALGRPIEIVVESLLSAEPTHLIVHRDSLVKTQAVLFRQAVVEALVRDGGCSGSSW</sequence>
<accession>A0ABU4WSJ7</accession>
<protein>
    <recommendedName>
        <fullName evidence="3">LysR substrate-binding domain-containing protein</fullName>
    </recommendedName>
</protein>
<gene>
    <name evidence="1" type="ORF">RFM51_05305</name>
</gene>
<dbReference type="EMBL" id="JAVIIS010000005">
    <property type="protein sequence ID" value="MDX8439001.1"/>
    <property type="molecule type" value="Genomic_DNA"/>
</dbReference>
<evidence type="ECO:0000313" key="2">
    <source>
        <dbReference type="Proteomes" id="UP001272097"/>
    </source>
</evidence>
<comment type="caution">
    <text evidence="1">The sequence shown here is derived from an EMBL/GenBank/DDBJ whole genome shotgun (WGS) entry which is preliminary data.</text>
</comment>
<dbReference type="Proteomes" id="UP001272097">
    <property type="component" value="Unassembled WGS sequence"/>
</dbReference>
<name>A0ABU4WSJ7_9HYPH</name>
<evidence type="ECO:0000313" key="1">
    <source>
        <dbReference type="EMBL" id="MDX8439001.1"/>
    </source>
</evidence>
<reference evidence="1 2" key="1">
    <citation type="submission" date="2023-08" db="EMBL/GenBank/DDBJ databases">
        <title>Implementing the SeqCode for naming new Mesorhizobium species isolated from Vachellia karroo root nodules.</title>
        <authorList>
            <person name="Van Lill M."/>
        </authorList>
    </citation>
    <scope>NUCLEOTIDE SEQUENCE [LARGE SCALE GENOMIC DNA]</scope>
    <source>
        <strain evidence="1 2">VK3E</strain>
    </source>
</reference>
<evidence type="ECO:0008006" key="3">
    <source>
        <dbReference type="Google" id="ProtNLM"/>
    </source>
</evidence>
<keyword evidence="2" id="KW-1185">Reference proteome</keyword>
<organism evidence="1 2">
    <name type="scientific">Mesorhizobium australafricanum</name>
    <dbReference type="NCBI Taxonomy" id="3072311"/>
    <lineage>
        <taxon>Bacteria</taxon>
        <taxon>Pseudomonadati</taxon>
        <taxon>Pseudomonadota</taxon>
        <taxon>Alphaproteobacteria</taxon>
        <taxon>Hyphomicrobiales</taxon>
        <taxon>Phyllobacteriaceae</taxon>
        <taxon>Mesorhizobium</taxon>
    </lineage>
</organism>
<proteinExistence type="predicted"/>
<dbReference type="RefSeq" id="WP_320212898.1">
    <property type="nucleotide sequence ID" value="NZ_JAVIIS010000005.1"/>
</dbReference>